<proteinExistence type="inferred from homology"/>
<reference evidence="14 15" key="1">
    <citation type="submission" date="2019-07" db="EMBL/GenBank/DDBJ databases">
        <title>Genome assembly of two rare yeast pathogens: Diutina rugosa and Trichomonascus ciferrii.</title>
        <authorList>
            <person name="Mixao V."/>
            <person name="Saus E."/>
            <person name="Hansen A."/>
            <person name="Lass-Flor C."/>
            <person name="Gabaldon T."/>
        </authorList>
    </citation>
    <scope>NUCLEOTIDE SEQUENCE [LARGE SCALE GENOMIC DNA]</scope>
    <source>
        <strain evidence="14 15">CBS 613</strain>
    </source>
</reference>
<evidence type="ECO:0000259" key="13">
    <source>
        <dbReference type="Pfam" id="PF08234"/>
    </source>
</evidence>
<dbReference type="InterPro" id="IPR045143">
    <property type="entry name" value="Spc25"/>
</dbReference>
<dbReference type="EMBL" id="SWFT01000052">
    <property type="protein sequence ID" value="KAA8904839.1"/>
    <property type="molecule type" value="Genomic_DNA"/>
</dbReference>
<dbReference type="InterPro" id="IPR013255">
    <property type="entry name" value="Spc25_C"/>
</dbReference>
<comment type="function">
    <text evidence="1 11">Acts as a component of the essential kinetochore-associated NDC80 complex, which is required for chromosome segregation and spindle checkpoint activity.</text>
</comment>
<organism evidence="14 15">
    <name type="scientific">Diutina rugosa</name>
    <name type="common">Yeast</name>
    <name type="synonym">Candida rugosa</name>
    <dbReference type="NCBI Taxonomy" id="5481"/>
    <lineage>
        <taxon>Eukaryota</taxon>
        <taxon>Fungi</taxon>
        <taxon>Dikarya</taxon>
        <taxon>Ascomycota</taxon>
        <taxon>Saccharomycotina</taxon>
        <taxon>Pichiomycetes</taxon>
        <taxon>Debaryomycetaceae</taxon>
        <taxon>Diutina</taxon>
    </lineage>
</organism>
<evidence type="ECO:0000256" key="2">
    <source>
        <dbReference type="ARBA" id="ARBA00006379"/>
    </source>
</evidence>
<dbReference type="GO" id="GO:0005634">
    <property type="term" value="C:nucleus"/>
    <property type="evidence" value="ECO:0007669"/>
    <property type="project" value="UniProtKB-SubCell"/>
</dbReference>
<gene>
    <name evidence="14" type="ORF">DIURU_001793</name>
</gene>
<dbReference type="PANTHER" id="PTHR14281">
    <property type="entry name" value="KINETOCHORE PROTEIN SPC25-RELATED"/>
    <property type="match status" value="1"/>
</dbReference>
<dbReference type="Pfam" id="PF08234">
    <property type="entry name" value="Spindle_Spc25"/>
    <property type="match status" value="1"/>
</dbReference>
<comment type="subunit">
    <text evidence="3">Component of the NDC80 complex, which consists of NDC80, NUF2, SPC24 and SPC25.</text>
</comment>
<name>A0A642UZI7_DIURU</name>
<dbReference type="CDD" id="cd23784">
    <property type="entry name" value="RWD_Spc25"/>
    <property type="match status" value="1"/>
</dbReference>
<evidence type="ECO:0000256" key="12">
    <source>
        <dbReference type="SAM" id="Coils"/>
    </source>
</evidence>
<evidence type="ECO:0000256" key="9">
    <source>
        <dbReference type="ARBA" id="ARBA00023306"/>
    </source>
</evidence>
<feature type="domain" description="Chromosome segregation protein Spc25 C-terminal" evidence="13">
    <location>
        <begin position="162"/>
        <end position="232"/>
    </location>
</feature>
<evidence type="ECO:0000313" key="14">
    <source>
        <dbReference type="EMBL" id="KAA8904839.1"/>
    </source>
</evidence>
<evidence type="ECO:0000256" key="11">
    <source>
        <dbReference type="RuleBase" id="RU367150"/>
    </source>
</evidence>
<evidence type="ECO:0000256" key="6">
    <source>
        <dbReference type="ARBA" id="ARBA00022776"/>
    </source>
</evidence>
<dbReference type="PANTHER" id="PTHR14281:SF0">
    <property type="entry name" value="KINETOCHORE PROTEIN SPC25"/>
    <property type="match status" value="1"/>
</dbReference>
<dbReference type="GO" id="GO:0031262">
    <property type="term" value="C:Ndc80 complex"/>
    <property type="evidence" value="ECO:0007669"/>
    <property type="project" value="InterPro"/>
</dbReference>
<evidence type="ECO:0000313" key="15">
    <source>
        <dbReference type="Proteomes" id="UP000449547"/>
    </source>
</evidence>
<keyword evidence="11" id="KW-0539">Nucleus</keyword>
<comment type="subcellular location">
    <subcellularLocation>
        <location evidence="11">Nucleus</location>
    </subcellularLocation>
    <subcellularLocation>
        <location evidence="11">Chromosome</location>
        <location evidence="11">Centromere</location>
        <location evidence="11">Kinetochore</location>
    </subcellularLocation>
</comment>
<comment type="caution">
    <text evidence="14">The sequence shown here is derived from an EMBL/GenBank/DDBJ whole genome shotgun (WGS) entry which is preliminary data.</text>
</comment>
<evidence type="ECO:0000256" key="10">
    <source>
        <dbReference type="ARBA" id="ARBA00023328"/>
    </source>
</evidence>
<dbReference type="VEuPathDB" id="FungiDB:DIURU_001793"/>
<dbReference type="Gene3D" id="3.30.457.50">
    <property type="entry name" value="Chromosome segregation protein Spc25"/>
    <property type="match status" value="1"/>
</dbReference>
<feature type="coiled-coil region" evidence="12">
    <location>
        <begin position="94"/>
        <end position="128"/>
    </location>
</feature>
<evidence type="ECO:0000256" key="7">
    <source>
        <dbReference type="ARBA" id="ARBA00022838"/>
    </source>
</evidence>
<protein>
    <recommendedName>
        <fullName evidence="11">Kinetochore protein SPC25</fullName>
    </recommendedName>
</protein>
<evidence type="ECO:0000256" key="8">
    <source>
        <dbReference type="ARBA" id="ARBA00023054"/>
    </source>
</evidence>
<dbReference type="AlphaFoldDB" id="A0A642UZI7"/>
<evidence type="ECO:0000256" key="4">
    <source>
        <dbReference type="ARBA" id="ARBA00022454"/>
    </source>
</evidence>
<keyword evidence="4 11" id="KW-0158">Chromosome</keyword>
<keyword evidence="6 11" id="KW-0498">Mitosis</keyword>
<keyword evidence="15" id="KW-1185">Reference proteome</keyword>
<sequence length="237" mass="27215">MDPVERPSPQAISHSLQQVQQTAMARSKAIAHLQEKLHASVASTSDNYQHQLAQLHIQLQAVEREQSLQRAKQQQQQQQLAQELPTIHRDLHQLQQSLSQLDRLQTNIVSIQQQIADLDRQQAEAEARLVQRSKRTREAVTRDINNLETYSRLLGLRIEARKPNIIKFSFTNIDPRHPERVYQIDIDISGEDFVVVASAPDLGSNLLSLVEHELNDHRSVGKFLKTVRHLFKETLET</sequence>
<accession>A0A642UZI7</accession>
<keyword evidence="9 11" id="KW-0131">Cell cycle</keyword>
<dbReference type="Proteomes" id="UP000449547">
    <property type="component" value="Unassembled WGS sequence"/>
</dbReference>
<evidence type="ECO:0000256" key="1">
    <source>
        <dbReference type="ARBA" id="ARBA00002772"/>
    </source>
</evidence>
<keyword evidence="8 12" id="KW-0175">Coiled coil</keyword>
<evidence type="ECO:0000256" key="5">
    <source>
        <dbReference type="ARBA" id="ARBA00022618"/>
    </source>
</evidence>
<dbReference type="GeneID" id="54780446"/>
<dbReference type="OMA" id="FRMNLAD"/>
<dbReference type="GO" id="GO:0007059">
    <property type="term" value="P:chromosome segregation"/>
    <property type="evidence" value="ECO:0007669"/>
    <property type="project" value="InterPro"/>
</dbReference>
<dbReference type="OrthoDB" id="4056921at2759"/>
<keyword evidence="10 11" id="KW-0137">Centromere</keyword>
<keyword evidence="5 11" id="KW-0132">Cell division</keyword>
<keyword evidence="7 11" id="KW-0995">Kinetochore</keyword>
<dbReference type="GO" id="GO:0051301">
    <property type="term" value="P:cell division"/>
    <property type="evidence" value="ECO:0007669"/>
    <property type="project" value="UniProtKB-UniRule"/>
</dbReference>
<comment type="similarity">
    <text evidence="2 11">Belongs to the SPC25 family.</text>
</comment>
<evidence type="ECO:0000256" key="3">
    <source>
        <dbReference type="ARBA" id="ARBA00011562"/>
    </source>
</evidence>
<dbReference type="RefSeq" id="XP_034013403.1">
    <property type="nucleotide sequence ID" value="XM_034154375.1"/>
</dbReference>